<evidence type="ECO:0000256" key="2">
    <source>
        <dbReference type="ARBA" id="ARBA00010139"/>
    </source>
</evidence>
<dbReference type="Gene3D" id="3.50.50.60">
    <property type="entry name" value="FAD/NAD(P)-binding domain"/>
    <property type="match status" value="2"/>
</dbReference>
<dbReference type="PANTHER" id="PTHR43098:SF4">
    <property type="entry name" value="BLR3857 PROTEIN"/>
    <property type="match status" value="1"/>
</dbReference>
<dbReference type="InterPro" id="IPR050775">
    <property type="entry name" value="FAD-binding_Monooxygenases"/>
</dbReference>
<keyword evidence="10" id="KW-1185">Reference proteome</keyword>
<evidence type="ECO:0000256" key="8">
    <source>
        <dbReference type="SAM" id="MobiDB-lite"/>
    </source>
</evidence>
<dbReference type="GO" id="GO:0004499">
    <property type="term" value="F:N,N-dimethylaniline monooxygenase activity"/>
    <property type="evidence" value="ECO:0007669"/>
    <property type="project" value="InterPro"/>
</dbReference>
<evidence type="ECO:0000313" key="9">
    <source>
        <dbReference type="EMBL" id="PXV68366.1"/>
    </source>
</evidence>
<dbReference type="InterPro" id="IPR020946">
    <property type="entry name" value="Flavin_mOase-like"/>
</dbReference>
<dbReference type="OrthoDB" id="312624at2"/>
<evidence type="ECO:0000313" key="10">
    <source>
        <dbReference type="Proteomes" id="UP000248330"/>
    </source>
</evidence>
<comment type="similarity">
    <text evidence="2">Belongs to the FAD-binding monooxygenase family.</text>
</comment>
<reference evidence="9 10" key="1">
    <citation type="submission" date="2018-04" db="EMBL/GenBank/DDBJ databases">
        <title>Genomic Encyclopedia of Type Strains, Phase IV (KMG-IV): sequencing the most valuable type-strain genomes for metagenomic binning, comparative biology and taxonomic classification.</title>
        <authorList>
            <person name="Goeker M."/>
        </authorList>
    </citation>
    <scope>NUCLEOTIDE SEQUENCE [LARGE SCALE GENOMIC DNA]</scope>
    <source>
        <strain evidence="9 10">DSM 104150</strain>
    </source>
</reference>
<feature type="region of interest" description="Disordered" evidence="8">
    <location>
        <begin position="278"/>
        <end position="299"/>
    </location>
</feature>
<dbReference type="Pfam" id="PF00743">
    <property type="entry name" value="FMO-like"/>
    <property type="match status" value="1"/>
</dbReference>
<comment type="caution">
    <text evidence="9">The sequence shown here is derived from an EMBL/GenBank/DDBJ whole genome shotgun (WGS) entry which is preliminary data.</text>
</comment>
<dbReference type="FunFam" id="3.50.50.60:FF:000341">
    <property type="entry name" value="Baeyer-Villiger monooxygenase"/>
    <property type="match status" value="1"/>
</dbReference>
<proteinExistence type="inferred from homology"/>
<dbReference type="PANTHER" id="PTHR43098">
    <property type="entry name" value="L-ORNITHINE N(5)-MONOOXYGENASE-RELATED"/>
    <property type="match status" value="1"/>
</dbReference>
<evidence type="ECO:0000256" key="4">
    <source>
        <dbReference type="ARBA" id="ARBA00022827"/>
    </source>
</evidence>
<keyword evidence="4" id="KW-0274">FAD</keyword>
<accession>A0A318E9X6</accession>
<dbReference type="InterPro" id="IPR036188">
    <property type="entry name" value="FAD/NAD-bd_sf"/>
</dbReference>
<evidence type="ECO:0000256" key="5">
    <source>
        <dbReference type="ARBA" id="ARBA00022857"/>
    </source>
</evidence>
<dbReference type="GO" id="GO:0050660">
    <property type="term" value="F:flavin adenine dinucleotide binding"/>
    <property type="evidence" value="ECO:0007669"/>
    <property type="project" value="InterPro"/>
</dbReference>
<comment type="cofactor">
    <cofactor evidence="1">
        <name>FAD</name>
        <dbReference type="ChEBI" id="CHEBI:57692"/>
    </cofactor>
</comment>
<dbReference type="Pfam" id="PF13450">
    <property type="entry name" value="NAD_binding_8"/>
    <property type="match status" value="1"/>
</dbReference>
<evidence type="ECO:0000256" key="6">
    <source>
        <dbReference type="ARBA" id="ARBA00023002"/>
    </source>
</evidence>
<gene>
    <name evidence="9" type="ORF">C8D93_10461</name>
</gene>
<sequence length="618" mass="70123">MKCEPTQTPEAVEIDIPALRERYRRERERRLRVEGQAQYLRPARGAVGDPAVDPYRAVEPRPALSEEIDVAVLGGGFTGILAAVNLRKAGVTSFRNIEHAGDFGGVWYWNRYPGIQCDNESYCYLPLLEETGYIPSKRFADGVEIQAHCVRIARQFGLYDRALFHTVVRSLRWDDTIQRWHVTTDRGDDIRARFVIMAGGPLNRPKLPGIPGLQDFKGRVFHSARWDYDYTGGSWGKPVLDKLRDKRVAVVGTGASAIQIVPHLGEYAKQLYVLQRTPPSVDSRPNPPTDPAWAESLQPGWQKQRQDNFHRGAMEGFAPGERDLVCDFWTEINRNVAAKLDAQQAWAGLTPEKFMAMREVEDYHVMERFRRRIDEIVEDKATAEKLKPWFRFHCKRPLSSDTYYPTFNRPNVELIDVSATKGVERMTANGFVHEGKEYPVDLLICASGFEVTSDLDVRWGIDEIAGRNGLSLYEHWADGYKTLHGVVSRGFPNQFFTGYVQGGLYATTVEQFNRQGHHIAWIISEALRRGVGAVEPTQQAQDEWVRIMAPSTEFAKHMQSECPPSYLNNEAGGKFRYYLGEFYLAGFTAFEQLLQDWRDQGAFEGMELQTARSGAAAA</sequence>
<keyword evidence="6" id="KW-0560">Oxidoreductase</keyword>
<dbReference type="RefSeq" id="WP_110264872.1">
    <property type="nucleotide sequence ID" value="NZ_CAKZQT010000022.1"/>
</dbReference>
<keyword evidence="3" id="KW-0285">Flavoprotein</keyword>
<protein>
    <submittedName>
        <fullName evidence="9">Cation diffusion facilitator CzcD-associated flavoprotein CzcO</fullName>
    </submittedName>
</protein>
<keyword evidence="5" id="KW-0521">NADP</keyword>
<organism evidence="9 10">
    <name type="scientific">Sinimarinibacterium flocculans</name>
    <dbReference type="NCBI Taxonomy" id="985250"/>
    <lineage>
        <taxon>Bacteria</taxon>
        <taxon>Pseudomonadati</taxon>
        <taxon>Pseudomonadota</taxon>
        <taxon>Gammaproteobacteria</taxon>
        <taxon>Nevskiales</taxon>
        <taxon>Nevskiaceae</taxon>
        <taxon>Sinimarinibacterium</taxon>
    </lineage>
</organism>
<evidence type="ECO:0000256" key="3">
    <source>
        <dbReference type="ARBA" id="ARBA00022630"/>
    </source>
</evidence>
<dbReference type="GO" id="GO:0050661">
    <property type="term" value="F:NADP binding"/>
    <property type="evidence" value="ECO:0007669"/>
    <property type="project" value="InterPro"/>
</dbReference>
<dbReference type="SUPFAM" id="SSF51905">
    <property type="entry name" value="FAD/NAD(P)-binding domain"/>
    <property type="match status" value="1"/>
</dbReference>
<evidence type="ECO:0000256" key="1">
    <source>
        <dbReference type="ARBA" id="ARBA00001974"/>
    </source>
</evidence>
<keyword evidence="7" id="KW-0503">Monooxygenase</keyword>
<dbReference type="Proteomes" id="UP000248330">
    <property type="component" value="Unassembled WGS sequence"/>
</dbReference>
<dbReference type="AlphaFoldDB" id="A0A318E9X6"/>
<name>A0A318E9X6_9GAMM</name>
<dbReference type="EMBL" id="QICN01000004">
    <property type="protein sequence ID" value="PXV68366.1"/>
    <property type="molecule type" value="Genomic_DNA"/>
</dbReference>
<evidence type="ECO:0000256" key="7">
    <source>
        <dbReference type="ARBA" id="ARBA00023033"/>
    </source>
</evidence>